<evidence type="ECO:0000313" key="1">
    <source>
        <dbReference type="EMBL" id="MPD03753.1"/>
    </source>
</evidence>
<name>A0A5B7K5F0_PORTR</name>
<dbReference type="Proteomes" id="UP000324222">
    <property type="component" value="Unassembled WGS sequence"/>
</dbReference>
<accession>A0A5B7K5F0</accession>
<sequence>MVLEACVRPCSCQHPQDSPL</sequence>
<gene>
    <name evidence="1" type="ORF">E2C01_099404</name>
</gene>
<evidence type="ECO:0000313" key="2">
    <source>
        <dbReference type="Proteomes" id="UP000324222"/>
    </source>
</evidence>
<organism evidence="1 2">
    <name type="scientific">Portunus trituberculatus</name>
    <name type="common">Swimming crab</name>
    <name type="synonym">Neptunus trituberculatus</name>
    <dbReference type="NCBI Taxonomy" id="210409"/>
    <lineage>
        <taxon>Eukaryota</taxon>
        <taxon>Metazoa</taxon>
        <taxon>Ecdysozoa</taxon>
        <taxon>Arthropoda</taxon>
        <taxon>Crustacea</taxon>
        <taxon>Multicrustacea</taxon>
        <taxon>Malacostraca</taxon>
        <taxon>Eumalacostraca</taxon>
        <taxon>Eucarida</taxon>
        <taxon>Decapoda</taxon>
        <taxon>Pleocyemata</taxon>
        <taxon>Brachyura</taxon>
        <taxon>Eubrachyura</taxon>
        <taxon>Portunoidea</taxon>
        <taxon>Portunidae</taxon>
        <taxon>Portuninae</taxon>
        <taxon>Portunus</taxon>
    </lineage>
</organism>
<reference evidence="1 2" key="1">
    <citation type="submission" date="2019-05" db="EMBL/GenBank/DDBJ databases">
        <title>Another draft genome of Portunus trituberculatus and its Hox gene families provides insights of decapod evolution.</title>
        <authorList>
            <person name="Jeong J.-H."/>
            <person name="Song I."/>
            <person name="Kim S."/>
            <person name="Choi T."/>
            <person name="Kim D."/>
            <person name="Ryu S."/>
            <person name="Kim W."/>
        </authorList>
    </citation>
    <scope>NUCLEOTIDE SEQUENCE [LARGE SCALE GENOMIC DNA]</scope>
    <source>
        <tissue evidence="1">Muscle</tissue>
    </source>
</reference>
<protein>
    <submittedName>
        <fullName evidence="1">Uncharacterized protein</fullName>
    </submittedName>
</protein>
<dbReference type="EMBL" id="VSRR010137715">
    <property type="protein sequence ID" value="MPD03753.1"/>
    <property type="molecule type" value="Genomic_DNA"/>
</dbReference>
<comment type="caution">
    <text evidence="1">The sequence shown here is derived from an EMBL/GenBank/DDBJ whole genome shotgun (WGS) entry which is preliminary data.</text>
</comment>
<proteinExistence type="predicted"/>
<keyword evidence="2" id="KW-1185">Reference proteome</keyword>
<dbReference type="AlphaFoldDB" id="A0A5B7K5F0"/>